<gene>
    <name evidence="1" type="ORF">Dac01nite_01270</name>
</gene>
<keyword evidence="2" id="KW-1185">Reference proteome</keyword>
<dbReference type="EMBL" id="BONR01000001">
    <property type="protein sequence ID" value="GIG53375.1"/>
    <property type="molecule type" value="Genomic_DNA"/>
</dbReference>
<accession>A0A919Q3U4</accession>
<sequence>MRVEVLEGLEELGTNLCCTHAGERIKRLSQVGHAAPIHVGAAREPSLAGLMPCWLRRRRGRAESARGAPDRTSRPV</sequence>
<protein>
    <submittedName>
        <fullName evidence="1">Uncharacterized protein</fullName>
    </submittedName>
</protein>
<evidence type="ECO:0000313" key="1">
    <source>
        <dbReference type="EMBL" id="GIG53375.1"/>
    </source>
</evidence>
<evidence type="ECO:0000313" key="2">
    <source>
        <dbReference type="Proteomes" id="UP000652354"/>
    </source>
</evidence>
<dbReference type="AlphaFoldDB" id="A0A919Q3U4"/>
<organism evidence="1 2">
    <name type="scientific">Demequina activiva</name>
    <dbReference type="NCBI Taxonomy" id="1582364"/>
    <lineage>
        <taxon>Bacteria</taxon>
        <taxon>Bacillati</taxon>
        <taxon>Actinomycetota</taxon>
        <taxon>Actinomycetes</taxon>
        <taxon>Micrococcales</taxon>
        <taxon>Demequinaceae</taxon>
        <taxon>Demequina</taxon>
    </lineage>
</organism>
<name>A0A919Q3U4_9MICO</name>
<proteinExistence type="predicted"/>
<dbReference type="Proteomes" id="UP000652354">
    <property type="component" value="Unassembled WGS sequence"/>
</dbReference>
<reference evidence="1" key="1">
    <citation type="submission" date="2021-01" db="EMBL/GenBank/DDBJ databases">
        <title>Whole genome shotgun sequence of Demequina activiva NBRC 110675.</title>
        <authorList>
            <person name="Komaki H."/>
            <person name="Tamura T."/>
        </authorList>
    </citation>
    <scope>NUCLEOTIDE SEQUENCE</scope>
    <source>
        <strain evidence="1">NBRC 110675</strain>
    </source>
</reference>
<comment type="caution">
    <text evidence="1">The sequence shown here is derived from an EMBL/GenBank/DDBJ whole genome shotgun (WGS) entry which is preliminary data.</text>
</comment>